<feature type="transmembrane region" description="Helical" evidence="1">
    <location>
        <begin position="49"/>
        <end position="74"/>
    </location>
</feature>
<keyword evidence="1" id="KW-1133">Transmembrane helix</keyword>
<feature type="transmembrane region" description="Helical" evidence="1">
    <location>
        <begin position="170"/>
        <end position="192"/>
    </location>
</feature>
<dbReference type="RefSeq" id="WP_025580958.1">
    <property type="nucleotide sequence ID" value="NZ_CZAW01000020.1"/>
</dbReference>
<dbReference type="AlphaFoldDB" id="A0A174PEY9"/>
<name>A0A174PEY9_9FIRM</name>
<evidence type="ECO:0000256" key="1">
    <source>
        <dbReference type="SAM" id="Phobius"/>
    </source>
</evidence>
<feature type="transmembrane region" description="Helical" evidence="1">
    <location>
        <begin position="101"/>
        <end position="128"/>
    </location>
</feature>
<reference evidence="2 3" key="1">
    <citation type="submission" date="2015-09" db="EMBL/GenBank/DDBJ databases">
        <authorList>
            <consortium name="Pathogen Informatics"/>
        </authorList>
    </citation>
    <scope>NUCLEOTIDE SEQUENCE [LARGE SCALE GENOMIC DNA]</scope>
    <source>
        <strain evidence="2 3">2789STDY5834911</strain>
    </source>
</reference>
<protein>
    <submittedName>
        <fullName evidence="2">Uncharacterized protein conserved in bacteria</fullName>
    </submittedName>
</protein>
<feature type="transmembrane region" description="Helical" evidence="1">
    <location>
        <begin position="218"/>
        <end position="236"/>
    </location>
</feature>
<sequence length="261" mass="29354">MGNIISTELLKIKRYSVVKAGLVMMSLSVLMSCFYSTASTNKVWDFQYFIQQVIISNCTLFFPIIITLVAVYIISRETTDDTLKSILTVPISYKKLLIAKFWLLLFLTIVFSIFNALLSICFNAFLGFSGMNIHMMLMSAAQIIVSDILVYISVLPIIIVCAFAEGKSLLGVAVAFIYGYFATMEGSMLNWFPIKAAMILVDPKCGSEYGITYKIPPAAMSIIGVLVVSILLFQMLNRTKKNVYMKSKRKVKVKQTRRKGW</sequence>
<accession>A0A174PEY9</accession>
<organism evidence="2 3">
    <name type="scientific">Blautia wexlerae</name>
    <dbReference type="NCBI Taxonomy" id="418240"/>
    <lineage>
        <taxon>Bacteria</taxon>
        <taxon>Bacillati</taxon>
        <taxon>Bacillota</taxon>
        <taxon>Clostridia</taxon>
        <taxon>Lachnospirales</taxon>
        <taxon>Lachnospiraceae</taxon>
        <taxon>Blautia</taxon>
    </lineage>
</organism>
<gene>
    <name evidence="2" type="ORF">ERS852523_02051</name>
</gene>
<feature type="transmembrane region" description="Helical" evidence="1">
    <location>
        <begin position="140"/>
        <end position="163"/>
    </location>
</feature>
<evidence type="ECO:0000313" key="3">
    <source>
        <dbReference type="Proteomes" id="UP000095712"/>
    </source>
</evidence>
<dbReference type="GeneID" id="75077721"/>
<dbReference type="Proteomes" id="UP000095712">
    <property type="component" value="Unassembled WGS sequence"/>
</dbReference>
<evidence type="ECO:0000313" key="2">
    <source>
        <dbReference type="EMBL" id="CUP56965.1"/>
    </source>
</evidence>
<proteinExistence type="predicted"/>
<dbReference type="OrthoDB" id="4336274at2"/>
<dbReference type="EMBL" id="CZAW01000020">
    <property type="protein sequence ID" value="CUP56965.1"/>
    <property type="molecule type" value="Genomic_DNA"/>
</dbReference>
<keyword evidence="1" id="KW-0472">Membrane</keyword>
<dbReference type="Pfam" id="PF12730">
    <property type="entry name" value="ABC2_membrane_4"/>
    <property type="match status" value="1"/>
</dbReference>
<feature type="transmembrane region" description="Helical" evidence="1">
    <location>
        <begin position="20"/>
        <end position="37"/>
    </location>
</feature>
<keyword evidence="1" id="KW-0812">Transmembrane</keyword>